<organism evidence="1 2">
    <name type="scientific">Ilex paraguariensis</name>
    <name type="common">yerba mate</name>
    <dbReference type="NCBI Taxonomy" id="185542"/>
    <lineage>
        <taxon>Eukaryota</taxon>
        <taxon>Viridiplantae</taxon>
        <taxon>Streptophyta</taxon>
        <taxon>Embryophyta</taxon>
        <taxon>Tracheophyta</taxon>
        <taxon>Spermatophyta</taxon>
        <taxon>Magnoliopsida</taxon>
        <taxon>eudicotyledons</taxon>
        <taxon>Gunneridae</taxon>
        <taxon>Pentapetalae</taxon>
        <taxon>asterids</taxon>
        <taxon>campanulids</taxon>
        <taxon>Aquifoliales</taxon>
        <taxon>Aquifoliaceae</taxon>
        <taxon>Ilex</taxon>
    </lineage>
</organism>
<sequence>MFGELDPGSMGDSVSNVCYCGGDALDNGSCYPSTPNKYSSCSSWLHYVSVMKQIVRLHRFSIESIITLCTNLLIIEFVPQWGQIPDPRIHLRPLPNPPGKNNNTAIESTWGLPKSMEKILR</sequence>
<accession>A0ABC8T456</accession>
<gene>
    <name evidence="1" type="ORF">ILEXP_LOCUS33244</name>
</gene>
<proteinExistence type="predicted"/>
<reference evidence="1 2" key="1">
    <citation type="submission" date="2024-02" db="EMBL/GenBank/DDBJ databases">
        <authorList>
            <person name="Vignale AGUSTIN F."/>
            <person name="Sosa J E."/>
            <person name="Modenutti C."/>
        </authorList>
    </citation>
    <scope>NUCLEOTIDE SEQUENCE [LARGE SCALE GENOMIC DNA]</scope>
</reference>
<keyword evidence="2" id="KW-1185">Reference proteome</keyword>
<comment type="caution">
    <text evidence="1">The sequence shown here is derived from an EMBL/GenBank/DDBJ whole genome shotgun (WGS) entry which is preliminary data.</text>
</comment>
<protein>
    <submittedName>
        <fullName evidence="1">Uncharacterized protein</fullName>
    </submittedName>
</protein>
<evidence type="ECO:0000313" key="2">
    <source>
        <dbReference type="Proteomes" id="UP001642360"/>
    </source>
</evidence>
<evidence type="ECO:0000313" key="1">
    <source>
        <dbReference type="EMBL" id="CAK9164149.1"/>
    </source>
</evidence>
<dbReference type="Proteomes" id="UP001642360">
    <property type="component" value="Unassembled WGS sequence"/>
</dbReference>
<dbReference type="AlphaFoldDB" id="A0ABC8T456"/>
<dbReference type="EMBL" id="CAUOFW020004169">
    <property type="protein sequence ID" value="CAK9164149.1"/>
    <property type="molecule type" value="Genomic_DNA"/>
</dbReference>
<name>A0ABC8T456_9AQUA</name>